<dbReference type="InterPro" id="IPR036397">
    <property type="entry name" value="RNaseH_sf"/>
</dbReference>
<proteinExistence type="predicted"/>
<dbReference type="PANTHER" id="PTHR46060:SF1">
    <property type="entry name" value="MARINER MOS1 TRANSPOSASE-LIKE PROTEIN"/>
    <property type="match status" value="1"/>
</dbReference>
<dbReference type="Gene3D" id="3.30.420.10">
    <property type="entry name" value="Ribonuclease H-like superfamily/Ribonuclease H"/>
    <property type="match status" value="1"/>
</dbReference>
<protein>
    <recommendedName>
        <fullName evidence="3">Histone-lysine N-methyltransferase SETMAR</fullName>
    </recommendedName>
</protein>
<reference evidence="2" key="1">
    <citation type="submission" date="2010-08" db="EMBL/GenBank/DDBJ databases">
        <authorList>
            <consortium name="Caenorhabditis japonica Sequencing Consortium"/>
            <person name="Wilson R.K."/>
        </authorList>
    </citation>
    <scope>NUCLEOTIDE SEQUENCE [LARGE SCALE GENOMIC DNA]</scope>
    <source>
        <strain evidence="2">DF5081</strain>
    </source>
</reference>
<dbReference type="GO" id="GO:0003676">
    <property type="term" value="F:nucleic acid binding"/>
    <property type="evidence" value="ECO:0007669"/>
    <property type="project" value="InterPro"/>
</dbReference>
<dbReference type="InterPro" id="IPR052709">
    <property type="entry name" value="Transposase-MT_Hybrid"/>
</dbReference>
<dbReference type="AlphaFoldDB" id="A0A8R1E3B1"/>
<keyword evidence="2" id="KW-1185">Reference proteome</keyword>
<organism evidence="1 2">
    <name type="scientific">Caenorhabditis japonica</name>
    <dbReference type="NCBI Taxonomy" id="281687"/>
    <lineage>
        <taxon>Eukaryota</taxon>
        <taxon>Metazoa</taxon>
        <taxon>Ecdysozoa</taxon>
        <taxon>Nematoda</taxon>
        <taxon>Chromadorea</taxon>
        <taxon>Rhabditida</taxon>
        <taxon>Rhabditina</taxon>
        <taxon>Rhabditomorpha</taxon>
        <taxon>Rhabditoidea</taxon>
        <taxon>Rhabditidae</taxon>
        <taxon>Peloderinae</taxon>
        <taxon>Caenorhabditis</taxon>
    </lineage>
</organism>
<evidence type="ECO:0000313" key="2">
    <source>
        <dbReference type="Proteomes" id="UP000005237"/>
    </source>
</evidence>
<dbReference type="PANTHER" id="PTHR46060">
    <property type="entry name" value="MARINER MOS1 TRANSPOSASE-LIKE PROTEIN"/>
    <property type="match status" value="1"/>
</dbReference>
<name>A0A8R1E3B1_CAEJA</name>
<evidence type="ECO:0000313" key="1">
    <source>
        <dbReference type="EnsemblMetazoa" id="CJA19180.1"/>
    </source>
</evidence>
<sequence>MIFYWKVSVNAGLDMSKTKFLRVNARPHVAKVTQQKIDELGWEVLPYPPYSPDLAPSDFRIFRSMQNYLAEKQFNKSVGWSTILNRSLPNSSTE</sequence>
<accession>A0A8R1E3B1</accession>
<dbReference type="Proteomes" id="UP000005237">
    <property type="component" value="Unassembled WGS sequence"/>
</dbReference>
<reference evidence="1" key="2">
    <citation type="submission" date="2022-06" db="UniProtKB">
        <authorList>
            <consortium name="EnsemblMetazoa"/>
        </authorList>
    </citation>
    <scope>IDENTIFICATION</scope>
    <source>
        <strain evidence="1">DF5081</strain>
    </source>
</reference>
<dbReference type="EnsemblMetazoa" id="CJA19180.1">
    <property type="protein sequence ID" value="CJA19180.1"/>
    <property type="gene ID" value="WBGene00138384"/>
</dbReference>
<evidence type="ECO:0008006" key="3">
    <source>
        <dbReference type="Google" id="ProtNLM"/>
    </source>
</evidence>